<comment type="cofactor">
    <cofactor evidence="1">
        <name>FAD</name>
        <dbReference type="ChEBI" id="CHEBI:57692"/>
    </cofactor>
</comment>
<evidence type="ECO:0000256" key="3">
    <source>
        <dbReference type="ARBA" id="ARBA00022827"/>
    </source>
</evidence>
<accession>A0A7Y9I705</accession>
<dbReference type="Pfam" id="PF21274">
    <property type="entry name" value="Rng_hyd_C"/>
    <property type="match status" value="1"/>
</dbReference>
<organism evidence="5 6">
    <name type="scientific">Microlunatus parietis</name>
    <dbReference type="NCBI Taxonomy" id="682979"/>
    <lineage>
        <taxon>Bacteria</taxon>
        <taxon>Bacillati</taxon>
        <taxon>Actinomycetota</taxon>
        <taxon>Actinomycetes</taxon>
        <taxon>Propionibacteriales</taxon>
        <taxon>Propionibacteriaceae</taxon>
        <taxon>Microlunatus</taxon>
    </lineage>
</organism>
<name>A0A7Y9I705_9ACTN</name>
<dbReference type="Proteomes" id="UP000569914">
    <property type="component" value="Unassembled WGS sequence"/>
</dbReference>
<dbReference type="PRINTS" id="PR00420">
    <property type="entry name" value="RNGMNOXGNASE"/>
</dbReference>
<sequence>MMAQTEVLVVGAGPTGLLLAGDLASHGIDCTVIEQRHEESNLTRAFAVHARTLELLDAREIADQLVATGVEVDQLSVLFESLVVDLSTLPSRFPFLLVTPQYETERLLTRRAVRLGATIRRGLRMTGLHQDANSVEVDLLDRNGVTTNHRARWLIGTDGVHSTVRGALRLPFPGKTVVSSVVLADVWLSDPPEEELTFDRGSAGFFFAVPFGDGWYRVIAWSRDRQLPEDAPVDLEELHDVLIRVGGTDFGLTEARWLSRFHSDERQVPRYRVGRVFLAGDAAHVHSPAGGLGMNVGLQDAANLGWRLAAAIKGHAPPRQLDGYHAERHPVGRAALRASGALLRLAIAETPFWQRANWVIETASRVARVPDRVVQQISGIGLHYQRSFGAHRLTGTRSPDDSLTVGGAPTRVYAALRNGRFLLILPPESSHAPMEAWRDRVTLGTGTERGMTARLIRPDGYIAWAGDRPDAGEVRAALARWCGPAKHKSQAKRNAHV</sequence>
<dbReference type="InterPro" id="IPR050641">
    <property type="entry name" value="RIFMO-like"/>
</dbReference>
<gene>
    <name evidence="5" type="ORF">BKA15_002617</name>
</gene>
<evidence type="ECO:0000256" key="2">
    <source>
        <dbReference type="ARBA" id="ARBA00022630"/>
    </source>
</evidence>
<keyword evidence="3" id="KW-0274">FAD</keyword>
<dbReference type="SUPFAM" id="SSF51905">
    <property type="entry name" value="FAD/NAD(P)-binding domain"/>
    <property type="match status" value="1"/>
</dbReference>
<evidence type="ECO:0000313" key="6">
    <source>
        <dbReference type="Proteomes" id="UP000569914"/>
    </source>
</evidence>
<dbReference type="Gene3D" id="3.30.70.2450">
    <property type="match status" value="1"/>
</dbReference>
<feature type="domain" description="FAD-binding" evidence="4">
    <location>
        <begin position="5"/>
        <end position="338"/>
    </location>
</feature>
<dbReference type="PANTHER" id="PTHR43004">
    <property type="entry name" value="TRK SYSTEM POTASSIUM UPTAKE PROTEIN"/>
    <property type="match status" value="1"/>
</dbReference>
<dbReference type="EMBL" id="JACCBU010000001">
    <property type="protein sequence ID" value="NYE71288.1"/>
    <property type="molecule type" value="Genomic_DNA"/>
</dbReference>
<dbReference type="InterPro" id="IPR036188">
    <property type="entry name" value="FAD/NAD-bd_sf"/>
</dbReference>
<dbReference type="GO" id="GO:0016709">
    <property type="term" value="F:oxidoreductase activity, acting on paired donors, with incorporation or reduction of molecular oxygen, NAD(P)H as one donor, and incorporation of one atom of oxygen"/>
    <property type="evidence" value="ECO:0007669"/>
    <property type="project" value="UniProtKB-ARBA"/>
</dbReference>
<dbReference type="Gene3D" id="3.40.30.120">
    <property type="match status" value="1"/>
</dbReference>
<reference evidence="5 6" key="1">
    <citation type="submission" date="2020-07" db="EMBL/GenBank/DDBJ databases">
        <title>Sequencing the genomes of 1000 actinobacteria strains.</title>
        <authorList>
            <person name="Klenk H.-P."/>
        </authorList>
    </citation>
    <scope>NUCLEOTIDE SEQUENCE [LARGE SCALE GENOMIC DNA]</scope>
    <source>
        <strain evidence="5 6">DSM 22083</strain>
    </source>
</reference>
<keyword evidence="6" id="KW-1185">Reference proteome</keyword>
<comment type="caution">
    <text evidence="5">The sequence shown here is derived from an EMBL/GenBank/DDBJ whole genome shotgun (WGS) entry which is preliminary data.</text>
</comment>
<dbReference type="Gene3D" id="3.50.50.60">
    <property type="entry name" value="FAD/NAD(P)-binding domain"/>
    <property type="match status" value="2"/>
</dbReference>
<dbReference type="InterPro" id="IPR002938">
    <property type="entry name" value="FAD-bd"/>
</dbReference>
<dbReference type="RefSeq" id="WP_218871282.1">
    <property type="nucleotide sequence ID" value="NZ_JACCBU010000001.1"/>
</dbReference>
<evidence type="ECO:0000256" key="1">
    <source>
        <dbReference type="ARBA" id="ARBA00001974"/>
    </source>
</evidence>
<dbReference type="AlphaFoldDB" id="A0A7Y9I705"/>
<evidence type="ECO:0000313" key="5">
    <source>
        <dbReference type="EMBL" id="NYE71288.1"/>
    </source>
</evidence>
<keyword evidence="2" id="KW-0285">Flavoprotein</keyword>
<protein>
    <submittedName>
        <fullName evidence="5">2-polyprenyl-6-methoxyphenol hydroxylase-like FAD-dependent oxidoreductase</fullName>
    </submittedName>
</protein>
<dbReference type="Pfam" id="PF01494">
    <property type="entry name" value="FAD_binding_3"/>
    <property type="match status" value="1"/>
</dbReference>
<proteinExistence type="predicted"/>
<dbReference type="PANTHER" id="PTHR43004:SF19">
    <property type="entry name" value="BINDING MONOOXYGENASE, PUTATIVE (JCVI)-RELATED"/>
    <property type="match status" value="1"/>
</dbReference>
<evidence type="ECO:0000259" key="4">
    <source>
        <dbReference type="Pfam" id="PF01494"/>
    </source>
</evidence>
<dbReference type="GO" id="GO:0071949">
    <property type="term" value="F:FAD binding"/>
    <property type="evidence" value="ECO:0007669"/>
    <property type="project" value="InterPro"/>
</dbReference>